<dbReference type="InterPro" id="IPR013520">
    <property type="entry name" value="Ribonucl_H"/>
</dbReference>
<keyword evidence="1" id="KW-0540">Nuclease</keyword>
<dbReference type="InterPro" id="IPR012337">
    <property type="entry name" value="RNaseH-like_sf"/>
</dbReference>
<dbReference type="RefSeq" id="WP_015754684.1">
    <property type="nucleotide sequence ID" value="NC_013222.1"/>
</dbReference>
<dbReference type="GO" id="GO:0005829">
    <property type="term" value="C:cytosol"/>
    <property type="evidence" value="ECO:0007669"/>
    <property type="project" value="TreeGrafter"/>
</dbReference>
<evidence type="ECO:0000256" key="1">
    <source>
        <dbReference type="ARBA" id="ARBA00022722"/>
    </source>
</evidence>
<dbReference type="HOGENOM" id="CLU_047806_7_0_10"/>
<evidence type="ECO:0000256" key="2">
    <source>
        <dbReference type="ARBA" id="ARBA00022801"/>
    </source>
</evidence>
<dbReference type="GO" id="GO:0006259">
    <property type="term" value="P:DNA metabolic process"/>
    <property type="evidence" value="ECO:0007669"/>
    <property type="project" value="UniProtKB-ARBA"/>
</dbReference>
<dbReference type="SMART" id="SM00479">
    <property type="entry name" value="EXOIII"/>
    <property type="match status" value="1"/>
</dbReference>
<evidence type="ECO:0000259" key="4">
    <source>
        <dbReference type="SMART" id="SM00479"/>
    </source>
</evidence>
<dbReference type="eggNOG" id="COG0847">
    <property type="taxonomic scope" value="Bacteria"/>
</dbReference>
<dbReference type="KEGG" id="rbi:RB2501_13604"/>
<keyword evidence="2" id="KW-0378">Hydrolase</keyword>
<dbReference type="Proteomes" id="UP000009049">
    <property type="component" value="Chromosome"/>
</dbReference>
<feature type="domain" description="Exonuclease" evidence="4">
    <location>
        <begin position="33"/>
        <end position="206"/>
    </location>
</feature>
<name>A4CKG8_ROBBH</name>
<gene>
    <name evidence="5" type="ordered locus">RB2501_13604</name>
</gene>
<evidence type="ECO:0000256" key="3">
    <source>
        <dbReference type="ARBA" id="ARBA00022839"/>
    </source>
</evidence>
<dbReference type="Gene3D" id="3.30.420.10">
    <property type="entry name" value="Ribonuclease H-like superfamily/Ribonuclease H"/>
    <property type="match status" value="1"/>
</dbReference>
<organism evidence="5 6">
    <name type="scientific">Robiginitalea biformata (strain ATCC BAA-864 / DSM 15991 / KCTC 12146 / HTCC2501)</name>
    <dbReference type="NCBI Taxonomy" id="313596"/>
    <lineage>
        <taxon>Bacteria</taxon>
        <taxon>Pseudomonadati</taxon>
        <taxon>Bacteroidota</taxon>
        <taxon>Flavobacteriia</taxon>
        <taxon>Flavobacteriales</taxon>
        <taxon>Flavobacteriaceae</taxon>
        <taxon>Robiginitalea</taxon>
    </lineage>
</organism>
<dbReference type="EMBL" id="CP001712">
    <property type="protein sequence ID" value="EAR15367.1"/>
    <property type="molecule type" value="Genomic_DNA"/>
</dbReference>
<dbReference type="STRING" id="313596.RB2501_13604"/>
<dbReference type="Pfam" id="PF00929">
    <property type="entry name" value="RNase_T"/>
    <property type="match status" value="1"/>
</dbReference>
<dbReference type="OrthoDB" id="9803913at2"/>
<accession>A4CKG8</accession>
<dbReference type="GO" id="GO:0008408">
    <property type="term" value="F:3'-5' exonuclease activity"/>
    <property type="evidence" value="ECO:0007669"/>
    <property type="project" value="TreeGrafter"/>
</dbReference>
<proteinExistence type="predicted"/>
<dbReference type="CDD" id="cd06127">
    <property type="entry name" value="DEDDh"/>
    <property type="match status" value="1"/>
</dbReference>
<dbReference type="InterPro" id="IPR036397">
    <property type="entry name" value="RNaseH_sf"/>
</dbReference>
<dbReference type="AlphaFoldDB" id="A4CKG8"/>
<keyword evidence="6" id="KW-1185">Reference proteome</keyword>
<dbReference type="PANTHER" id="PTHR30231">
    <property type="entry name" value="DNA POLYMERASE III SUBUNIT EPSILON"/>
    <property type="match status" value="1"/>
</dbReference>
<sequence>MKNWDNLVEKIRRLLPGSPQAAPEYPEDPGAVDFVVLDTETTGFSPQHDRILSIGALRVSQGRIRVKESLERFVKQERFDRASVPIHGILRTGSSERVTEREALAELLDFTGQSPVVGHHISFDQAMIQAACQRSGLGPLRNPLIDTGLLYGHTLIKSPLLIKKDHYTLDELADKFDISCKDRHTALGDAYITAIAFLNILELLRAKRPLTTRDLLKLGSRK</sequence>
<dbReference type="GO" id="GO:0003676">
    <property type="term" value="F:nucleic acid binding"/>
    <property type="evidence" value="ECO:0007669"/>
    <property type="project" value="InterPro"/>
</dbReference>
<evidence type="ECO:0000313" key="6">
    <source>
        <dbReference type="Proteomes" id="UP000009049"/>
    </source>
</evidence>
<evidence type="ECO:0000313" key="5">
    <source>
        <dbReference type="EMBL" id="EAR15367.1"/>
    </source>
</evidence>
<reference evidence="5 6" key="1">
    <citation type="journal article" date="2009" name="J. Bacteriol.">
        <title>Complete genome sequence of Robiginitalea biformata HTCC2501.</title>
        <authorList>
            <person name="Oh H.M."/>
            <person name="Giovannoni S.J."/>
            <person name="Lee K."/>
            <person name="Ferriera S."/>
            <person name="Johnson J."/>
            <person name="Cho J.C."/>
        </authorList>
    </citation>
    <scope>NUCLEOTIDE SEQUENCE [LARGE SCALE GENOMIC DNA]</scope>
    <source>
        <strain evidence="6">ATCC BAA-864 / HTCC2501 / KCTC 12146</strain>
    </source>
</reference>
<protein>
    <submittedName>
        <fullName evidence="5">DNA polymerase III, epsilon subunit</fullName>
    </submittedName>
</protein>
<keyword evidence="3" id="KW-0269">Exonuclease</keyword>
<dbReference type="PANTHER" id="PTHR30231:SF4">
    <property type="entry name" value="PROTEIN NEN2"/>
    <property type="match status" value="1"/>
</dbReference>
<dbReference type="SUPFAM" id="SSF53098">
    <property type="entry name" value="Ribonuclease H-like"/>
    <property type="match status" value="1"/>
</dbReference>